<dbReference type="OrthoDB" id="4950287at2"/>
<dbReference type="RefSeq" id="WP_013603042.1">
    <property type="nucleotide sequence ID" value="NC_015146.1"/>
</dbReference>
<geneLocation type="plasmid" evidence="2 3">
    <name>pASPHE301</name>
</geneLocation>
<dbReference type="KEGG" id="apn:Asphe3_41100"/>
<accession>F0MCC4</accession>
<keyword evidence="1" id="KW-1133">Transmembrane helix</keyword>
<sequence precursor="true">MTPQRAPFRLLRTAGVAASVTSLAAGAHLFGGGRLPPAPVLAACTALVVLAVVIFTRWKLRAPVLGMVLTGGQVLLHSLFSALSGAAAEASSVPTALSAGHRHSGSGALAATPAASEIHLHLPWEIGPAMLTAHLAATLATALMLAKGEAALWALAAWLRPILFPVPATFVHPAAAPVLNRRQAPIRCRPVGRAHPRRGPPGTA</sequence>
<dbReference type="AlphaFoldDB" id="F0MCC4"/>
<evidence type="ECO:0000256" key="1">
    <source>
        <dbReference type="SAM" id="Phobius"/>
    </source>
</evidence>
<dbReference type="Proteomes" id="UP000008639">
    <property type="component" value="Plasmid pASPHE301"/>
</dbReference>
<keyword evidence="1" id="KW-0812">Transmembrane</keyword>
<evidence type="ECO:0000313" key="2">
    <source>
        <dbReference type="EMBL" id="ADX75175.1"/>
    </source>
</evidence>
<evidence type="ECO:0000313" key="3">
    <source>
        <dbReference type="Proteomes" id="UP000008639"/>
    </source>
</evidence>
<name>F0MCC4_PSEPM</name>
<feature type="transmembrane region" description="Helical" evidence="1">
    <location>
        <begin position="36"/>
        <end position="55"/>
    </location>
</feature>
<gene>
    <name evidence="2" type="ordered locus">Asphe3_41100</name>
</gene>
<protein>
    <submittedName>
        <fullName evidence="2">Uncharacterized protein</fullName>
    </submittedName>
</protein>
<proteinExistence type="predicted"/>
<dbReference type="eggNOG" id="ENOG5033EEA">
    <property type="taxonomic scope" value="Bacteria"/>
</dbReference>
<dbReference type="HOGENOM" id="CLU_107937_0_0_11"/>
<dbReference type="EMBL" id="CP002380">
    <property type="protein sequence ID" value="ADX75175.1"/>
    <property type="molecule type" value="Genomic_DNA"/>
</dbReference>
<keyword evidence="1" id="KW-0472">Membrane</keyword>
<reference evidence="3" key="1">
    <citation type="journal article" date="2011" name="Stand. Genomic Sci.">
        <title>Complete genome sequence of Arthrobacter phenanthrenivorans type strain (Sphe3).</title>
        <authorList>
            <person name="Kallimanis A."/>
            <person name="Labutti K.M."/>
            <person name="Lapidus A."/>
            <person name="Clum A."/>
            <person name="Lykidis A."/>
            <person name="Mavromatis K."/>
            <person name="Pagani I."/>
            <person name="Liolios K."/>
            <person name="Ivanova N."/>
            <person name="Goodwin L."/>
            <person name="Pitluck S."/>
            <person name="Chen A."/>
            <person name="Palaniappan K."/>
            <person name="Markowitz V."/>
            <person name="Bristow J."/>
            <person name="Velentzas A.D."/>
            <person name="Perisynakis A."/>
            <person name="Ouzounis C.C."/>
            <person name="Kyrpides N.C."/>
            <person name="Koukkou A.I."/>
            <person name="Drainas C."/>
        </authorList>
    </citation>
    <scope>NUCLEOTIDE SEQUENCE [LARGE SCALE GENOMIC DNA]</scope>
    <source>
        <strain evidence="3">DSM 18606 / JCM 16027 / LMG 23796 / Sphe3</strain>
        <plasmid evidence="3">Plasmid pASPHE301</plasmid>
    </source>
</reference>
<keyword evidence="2" id="KW-0614">Plasmid</keyword>
<organism evidence="2 3">
    <name type="scientific">Pseudarthrobacter phenanthrenivorans (strain DSM 18606 / JCM 16027 / LMG 23796 / Sphe3)</name>
    <name type="common">Arthrobacter phenanthrenivorans</name>
    <dbReference type="NCBI Taxonomy" id="930171"/>
    <lineage>
        <taxon>Bacteria</taxon>
        <taxon>Bacillati</taxon>
        <taxon>Actinomycetota</taxon>
        <taxon>Actinomycetes</taxon>
        <taxon>Micrococcales</taxon>
        <taxon>Micrococcaceae</taxon>
        <taxon>Pseudarthrobacter</taxon>
    </lineage>
</organism>